<evidence type="ECO:0000256" key="6">
    <source>
        <dbReference type="ARBA" id="ARBA00023136"/>
    </source>
</evidence>
<evidence type="ECO:0000256" key="2">
    <source>
        <dbReference type="ARBA" id="ARBA00007362"/>
    </source>
</evidence>
<feature type="transmembrane region" description="Helical" evidence="7">
    <location>
        <begin position="45"/>
        <end position="63"/>
    </location>
</feature>
<evidence type="ECO:0000256" key="1">
    <source>
        <dbReference type="ARBA" id="ARBA00004651"/>
    </source>
</evidence>
<keyword evidence="10" id="KW-1185">Reference proteome</keyword>
<dbReference type="PANTHER" id="PTHR42920:SF5">
    <property type="entry name" value="EAMA DOMAIN-CONTAINING PROTEIN"/>
    <property type="match status" value="1"/>
</dbReference>
<feature type="domain" description="EamA" evidence="8">
    <location>
        <begin position="162"/>
        <end position="296"/>
    </location>
</feature>
<feature type="transmembrane region" description="Helical" evidence="7">
    <location>
        <begin position="192"/>
        <end position="212"/>
    </location>
</feature>
<feature type="transmembrane region" description="Helical" evidence="7">
    <location>
        <begin position="106"/>
        <end position="123"/>
    </location>
</feature>
<keyword evidence="6 7" id="KW-0472">Membrane</keyword>
<name>A0ABU8ZLH5_9BIFI</name>
<comment type="subcellular location">
    <subcellularLocation>
        <location evidence="1">Cell membrane</location>
        <topology evidence="1">Multi-pass membrane protein</topology>
    </subcellularLocation>
</comment>
<gene>
    <name evidence="9" type="ORF">V8P97_00020</name>
</gene>
<feature type="domain" description="EamA" evidence="8">
    <location>
        <begin position="18"/>
        <end position="146"/>
    </location>
</feature>
<comment type="similarity">
    <text evidence="2">Belongs to the EamA transporter family.</text>
</comment>
<feature type="transmembrane region" description="Helical" evidence="7">
    <location>
        <begin position="165"/>
        <end position="185"/>
    </location>
</feature>
<evidence type="ECO:0000256" key="5">
    <source>
        <dbReference type="ARBA" id="ARBA00022989"/>
    </source>
</evidence>
<comment type="caution">
    <text evidence="9">The sequence shown here is derived from an EMBL/GenBank/DDBJ whole genome shotgun (WGS) entry which is preliminary data.</text>
</comment>
<feature type="transmembrane region" description="Helical" evidence="7">
    <location>
        <begin position="132"/>
        <end position="150"/>
    </location>
</feature>
<feature type="transmembrane region" description="Helical" evidence="7">
    <location>
        <begin position="281"/>
        <end position="299"/>
    </location>
</feature>
<evidence type="ECO:0000259" key="8">
    <source>
        <dbReference type="Pfam" id="PF00892"/>
    </source>
</evidence>
<evidence type="ECO:0000313" key="9">
    <source>
        <dbReference type="EMBL" id="MEK0305870.1"/>
    </source>
</evidence>
<dbReference type="SUPFAM" id="SSF103481">
    <property type="entry name" value="Multidrug resistance efflux transporter EmrE"/>
    <property type="match status" value="2"/>
</dbReference>
<protein>
    <submittedName>
        <fullName evidence="9">DMT family transporter</fullName>
    </submittedName>
</protein>
<dbReference type="PANTHER" id="PTHR42920">
    <property type="entry name" value="OS03G0707200 PROTEIN-RELATED"/>
    <property type="match status" value="1"/>
</dbReference>
<reference evidence="9 10" key="1">
    <citation type="submission" date="2024-02" db="EMBL/GenBank/DDBJ databases">
        <title>Bifidobacterium honeyensis sp. nov., isolated from the comb honey.</title>
        <authorList>
            <person name="Liu W."/>
            <person name="Li Y."/>
        </authorList>
    </citation>
    <scope>NUCLEOTIDE SEQUENCE [LARGE SCALE GENOMIC DNA]</scope>
    <source>
        <strain evidence="9 10">IMAU50988</strain>
    </source>
</reference>
<dbReference type="Proteomes" id="UP001373159">
    <property type="component" value="Unassembled WGS sequence"/>
</dbReference>
<dbReference type="InterPro" id="IPR000620">
    <property type="entry name" value="EamA_dom"/>
</dbReference>
<keyword evidence="3" id="KW-1003">Cell membrane</keyword>
<dbReference type="Pfam" id="PF00892">
    <property type="entry name" value="EamA"/>
    <property type="match status" value="2"/>
</dbReference>
<evidence type="ECO:0000256" key="3">
    <source>
        <dbReference type="ARBA" id="ARBA00022475"/>
    </source>
</evidence>
<feature type="transmembrane region" description="Helical" evidence="7">
    <location>
        <begin position="224"/>
        <end position="243"/>
    </location>
</feature>
<sequence length="323" mass="35034">MRLPETRTWKPSTWLARIMLLIAAAAWGAGYTFEKISLETLSLRWVMGIRLICALAIMTPFLIRKLRRINLLDMLIPGLLLGVTYWGAFSLQMMGLEYIAPGRNSFLTATYCVLVPFLVWIVARRRPALRHFVAAAVCIVGVALISLPAGSQGGGSLFSLSKGDLLTLAGAAVYSANLVITGILTKKFDATILTYYELFIGDILFLGGALIFDPFPRAASFPPSTIGSMLYLTLISTLMAQNFQNIAFSRVPAAQGSLILCSESLFGMLVSVLVMHEQLTLGHLAGFAIIFASIVISEVRFRRPGEKTKAVEAGMGGTESSEG</sequence>
<dbReference type="InterPro" id="IPR051258">
    <property type="entry name" value="Diverse_Substrate_Transporter"/>
</dbReference>
<evidence type="ECO:0000313" key="10">
    <source>
        <dbReference type="Proteomes" id="UP001373159"/>
    </source>
</evidence>
<dbReference type="RefSeq" id="WP_340468429.1">
    <property type="nucleotide sequence ID" value="NZ_JBANBB010000001.1"/>
</dbReference>
<dbReference type="EMBL" id="JBANBB010000001">
    <property type="protein sequence ID" value="MEK0305870.1"/>
    <property type="molecule type" value="Genomic_DNA"/>
</dbReference>
<keyword evidence="5 7" id="KW-1133">Transmembrane helix</keyword>
<evidence type="ECO:0000256" key="4">
    <source>
        <dbReference type="ARBA" id="ARBA00022692"/>
    </source>
</evidence>
<organism evidence="9 10">
    <name type="scientific">Bifidobacterium favimelis</name>
    <dbReference type="NCBI Taxonomy" id="3122979"/>
    <lineage>
        <taxon>Bacteria</taxon>
        <taxon>Bacillati</taxon>
        <taxon>Actinomycetota</taxon>
        <taxon>Actinomycetes</taxon>
        <taxon>Bifidobacteriales</taxon>
        <taxon>Bifidobacteriaceae</taxon>
        <taxon>Bifidobacterium</taxon>
    </lineage>
</organism>
<feature type="transmembrane region" description="Helical" evidence="7">
    <location>
        <begin position="255"/>
        <end position="275"/>
    </location>
</feature>
<proteinExistence type="inferred from homology"/>
<evidence type="ECO:0000256" key="7">
    <source>
        <dbReference type="SAM" id="Phobius"/>
    </source>
</evidence>
<feature type="transmembrane region" description="Helical" evidence="7">
    <location>
        <begin position="12"/>
        <end position="33"/>
    </location>
</feature>
<keyword evidence="4 7" id="KW-0812">Transmembrane</keyword>
<dbReference type="InterPro" id="IPR037185">
    <property type="entry name" value="EmrE-like"/>
</dbReference>
<accession>A0ABU8ZLH5</accession>
<feature type="transmembrane region" description="Helical" evidence="7">
    <location>
        <begin position="75"/>
        <end position="94"/>
    </location>
</feature>